<evidence type="ECO:0000313" key="2">
    <source>
        <dbReference type="Proteomes" id="UP000292781"/>
    </source>
</evidence>
<reference evidence="1 2" key="1">
    <citation type="submission" date="2019-02" db="EMBL/GenBank/DDBJ databases">
        <title>Siculibacillus lacustris gen. nov., sp. nov., a new rosette-forming bacterium isolated from a freshwater crater lake (Lake St. Ana, Romania).</title>
        <authorList>
            <person name="Felfoldi T."/>
            <person name="Marton Z."/>
            <person name="Szabo A."/>
            <person name="Mentes A."/>
            <person name="Boka K."/>
            <person name="Marialigeti K."/>
            <person name="Mathe I."/>
            <person name="Koncz M."/>
            <person name="Schumann P."/>
            <person name="Toth E."/>
        </authorList>
    </citation>
    <scope>NUCLEOTIDE SEQUENCE [LARGE SCALE GENOMIC DNA]</scope>
    <source>
        <strain evidence="1 2">SA-279</strain>
    </source>
</reference>
<dbReference type="RefSeq" id="WP_131311677.1">
    <property type="nucleotide sequence ID" value="NZ_SJFN01000052.1"/>
</dbReference>
<comment type="caution">
    <text evidence="1">The sequence shown here is derived from an EMBL/GenBank/DDBJ whole genome shotgun (WGS) entry which is preliminary data.</text>
</comment>
<protein>
    <submittedName>
        <fullName evidence="1">Uncharacterized protein</fullName>
    </submittedName>
</protein>
<dbReference type="OrthoDB" id="8232991at2"/>
<accession>A0A4V2KSH8</accession>
<dbReference type="Proteomes" id="UP000292781">
    <property type="component" value="Unassembled WGS sequence"/>
</dbReference>
<organism evidence="1 2">
    <name type="scientific">Siculibacillus lacustris</name>
    <dbReference type="NCBI Taxonomy" id="1549641"/>
    <lineage>
        <taxon>Bacteria</taxon>
        <taxon>Pseudomonadati</taxon>
        <taxon>Pseudomonadota</taxon>
        <taxon>Alphaproteobacteria</taxon>
        <taxon>Hyphomicrobiales</taxon>
        <taxon>Ancalomicrobiaceae</taxon>
        <taxon>Siculibacillus</taxon>
    </lineage>
</organism>
<keyword evidence="2" id="KW-1185">Reference proteome</keyword>
<proteinExistence type="predicted"/>
<evidence type="ECO:0000313" key="1">
    <source>
        <dbReference type="EMBL" id="TBW32847.1"/>
    </source>
</evidence>
<dbReference type="EMBL" id="SJFN01000052">
    <property type="protein sequence ID" value="TBW32847.1"/>
    <property type="molecule type" value="Genomic_DNA"/>
</dbReference>
<gene>
    <name evidence="1" type="ORF">EYW49_21460</name>
</gene>
<dbReference type="AlphaFoldDB" id="A0A4V2KSH8"/>
<sequence>MKPLPYNADLLAVAPRVIWFEAPEKALTDPVRFLAYVMTYGTPDDVAVVRRYVGDDGFREAVEQAPPGIMDARSWAYWNVMAGKDDIPPMPARRLPE</sequence>
<name>A0A4V2KSH8_9HYPH</name>